<dbReference type="SUPFAM" id="SSF53474">
    <property type="entry name" value="alpha/beta-Hydrolases"/>
    <property type="match status" value="1"/>
</dbReference>
<dbReference type="AlphaFoldDB" id="A0A9P5XW40"/>
<keyword evidence="4" id="KW-1185">Reference proteome</keyword>
<dbReference type="GO" id="GO:0016787">
    <property type="term" value="F:hydrolase activity"/>
    <property type="evidence" value="ECO:0007669"/>
    <property type="project" value="UniProtKB-KW"/>
</dbReference>
<keyword evidence="1 3" id="KW-0378">Hydrolase</keyword>
<dbReference type="Gene3D" id="3.40.50.1820">
    <property type="entry name" value="alpha/beta hydrolase"/>
    <property type="match status" value="1"/>
</dbReference>
<dbReference type="InterPro" id="IPR049492">
    <property type="entry name" value="BD-FAE-like_dom"/>
</dbReference>
<evidence type="ECO:0000256" key="1">
    <source>
        <dbReference type="ARBA" id="ARBA00022801"/>
    </source>
</evidence>
<dbReference type="OrthoDB" id="6495301at2759"/>
<reference evidence="3" key="1">
    <citation type="submission" date="2020-11" db="EMBL/GenBank/DDBJ databases">
        <authorList>
            <consortium name="DOE Joint Genome Institute"/>
            <person name="Ahrendt S."/>
            <person name="Riley R."/>
            <person name="Andreopoulos W."/>
            <person name="Labutti K."/>
            <person name="Pangilinan J."/>
            <person name="Ruiz-Duenas F.J."/>
            <person name="Barrasa J.M."/>
            <person name="Sanchez-Garcia M."/>
            <person name="Camarero S."/>
            <person name="Miyauchi S."/>
            <person name="Serrano A."/>
            <person name="Linde D."/>
            <person name="Babiker R."/>
            <person name="Drula E."/>
            <person name="Ayuso-Fernandez I."/>
            <person name="Pacheco R."/>
            <person name="Padilla G."/>
            <person name="Ferreira P."/>
            <person name="Barriuso J."/>
            <person name="Kellner H."/>
            <person name="Castanera R."/>
            <person name="Alfaro M."/>
            <person name="Ramirez L."/>
            <person name="Pisabarro A.G."/>
            <person name="Kuo A."/>
            <person name="Tritt A."/>
            <person name="Lipzen A."/>
            <person name="He G."/>
            <person name="Yan M."/>
            <person name="Ng V."/>
            <person name="Cullen D."/>
            <person name="Martin F."/>
            <person name="Rosso M.-N."/>
            <person name="Henrissat B."/>
            <person name="Hibbett D."/>
            <person name="Martinez A.T."/>
            <person name="Grigoriev I.V."/>
        </authorList>
    </citation>
    <scope>NUCLEOTIDE SEQUENCE</scope>
    <source>
        <strain evidence="3">CBS 247.69</strain>
    </source>
</reference>
<dbReference type="InterPro" id="IPR029058">
    <property type="entry name" value="AB_hydrolase_fold"/>
</dbReference>
<dbReference type="PANTHER" id="PTHR48081:SF33">
    <property type="entry name" value="KYNURENINE FORMAMIDASE"/>
    <property type="match status" value="1"/>
</dbReference>
<evidence type="ECO:0000313" key="4">
    <source>
        <dbReference type="Proteomes" id="UP000807353"/>
    </source>
</evidence>
<proteinExistence type="predicted"/>
<protein>
    <submittedName>
        <fullName evidence="3">Alpha/Beta hydrolase protein</fullName>
    </submittedName>
</protein>
<evidence type="ECO:0000259" key="2">
    <source>
        <dbReference type="Pfam" id="PF20434"/>
    </source>
</evidence>
<dbReference type="EMBL" id="MU150403">
    <property type="protein sequence ID" value="KAF9456785.1"/>
    <property type="molecule type" value="Genomic_DNA"/>
</dbReference>
<dbReference type="Proteomes" id="UP000807353">
    <property type="component" value="Unassembled WGS sequence"/>
</dbReference>
<name>A0A9P5XW40_9AGAR</name>
<feature type="domain" description="BD-FAE-like" evidence="2">
    <location>
        <begin position="22"/>
        <end position="233"/>
    </location>
</feature>
<comment type="caution">
    <text evidence="3">The sequence shown here is derived from an EMBL/GenBank/DDBJ whole genome shotgun (WGS) entry which is preliminary data.</text>
</comment>
<evidence type="ECO:0000313" key="3">
    <source>
        <dbReference type="EMBL" id="KAF9456785.1"/>
    </source>
</evidence>
<gene>
    <name evidence="3" type="ORF">BDZ94DRAFT_1274835</name>
</gene>
<dbReference type="PANTHER" id="PTHR48081">
    <property type="entry name" value="AB HYDROLASE SUPERFAMILY PROTEIN C4A8.06C"/>
    <property type="match status" value="1"/>
</dbReference>
<dbReference type="InterPro" id="IPR050300">
    <property type="entry name" value="GDXG_lipolytic_enzyme"/>
</dbReference>
<organism evidence="3 4">
    <name type="scientific">Collybia nuda</name>
    <dbReference type="NCBI Taxonomy" id="64659"/>
    <lineage>
        <taxon>Eukaryota</taxon>
        <taxon>Fungi</taxon>
        <taxon>Dikarya</taxon>
        <taxon>Basidiomycota</taxon>
        <taxon>Agaricomycotina</taxon>
        <taxon>Agaricomycetes</taxon>
        <taxon>Agaricomycetidae</taxon>
        <taxon>Agaricales</taxon>
        <taxon>Tricholomatineae</taxon>
        <taxon>Clitocybaceae</taxon>
        <taxon>Collybia</taxon>
    </lineage>
</organism>
<accession>A0A9P5XW40</accession>
<sequence>MEFLNIPYDITLTERDPLREFDLYLPLDAANQLPSPLICFAHGGAWRAEDKTDHKLLARKLAASTRYPVAIPNYRLTPREPPGDNHFKHPGHAEDLLSFLSFLTSWQGPSGIGQLYDPHTLYLMGHSCSAHMLTSIFLDSSSITPTLTPPTSLIQAVKGIIVSEGIYDLEILLSDFPQYQGWFIGPTFGRNAAYASFSTTRFSLRNPDIRWLVIHSKGDTLVNFAQSEAILNHLIKLNGEDAKHRVNRSMGILDGEHNDILVDDDYVKLAVNFILAE</sequence>
<dbReference type="Pfam" id="PF20434">
    <property type="entry name" value="BD-FAE"/>
    <property type="match status" value="1"/>
</dbReference>